<evidence type="ECO:0000256" key="8">
    <source>
        <dbReference type="ARBA" id="ARBA00023264"/>
    </source>
</evidence>
<keyword evidence="12" id="KW-1185">Reference proteome</keyword>
<reference evidence="12" key="1">
    <citation type="submission" date="2015-11" db="EMBL/GenBank/DDBJ databases">
        <authorList>
            <person name="Varghese N."/>
        </authorList>
    </citation>
    <scope>NUCLEOTIDE SEQUENCE [LARGE SCALE GENOMIC DNA]</scope>
    <source>
        <strain evidence="12">DSM 45899</strain>
    </source>
</reference>
<comment type="subunit">
    <text evidence="10">Homodimer. Probably interacts with PlsY.</text>
</comment>
<proteinExistence type="predicted"/>
<evidence type="ECO:0000256" key="5">
    <source>
        <dbReference type="ARBA" id="ARBA00022679"/>
    </source>
</evidence>
<dbReference type="GO" id="GO:0005737">
    <property type="term" value="C:cytoplasm"/>
    <property type="evidence" value="ECO:0007669"/>
    <property type="project" value="UniProtKB-SubCell"/>
</dbReference>
<dbReference type="SUPFAM" id="SSF53659">
    <property type="entry name" value="Isocitrate/Isopropylmalate dehydrogenase-like"/>
    <property type="match status" value="1"/>
</dbReference>
<keyword evidence="11" id="KW-0012">Acyltransferase</keyword>
<evidence type="ECO:0000256" key="4">
    <source>
        <dbReference type="ARBA" id="ARBA00022516"/>
    </source>
</evidence>
<evidence type="ECO:0000256" key="3">
    <source>
        <dbReference type="ARBA" id="ARBA00022490"/>
    </source>
</evidence>
<evidence type="ECO:0000256" key="10">
    <source>
        <dbReference type="ARBA" id="ARBA00046608"/>
    </source>
</evidence>
<keyword evidence="7" id="KW-0594">Phospholipid biosynthesis</keyword>
<comment type="subcellular location">
    <subcellularLocation>
        <location evidence="2">Cytoplasm</location>
    </subcellularLocation>
</comment>
<evidence type="ECO:0000256" key="7">
    <source>
        <dbReference type="ARBA" id="ARBA00023209"/>
    </source>
</evidence>
<evidence type="ECO:0000313" key="12">
    <source>
        <dbReference type="Proteomes" id="UP000198802"/>
    </source>
</evidence>
<evidence type="ECO:0000256" key="6">
    <source>
        <dbReference type="ARBA" id="ARBA00023098"/>
    </source>
</evidence>
<organism evidence="11 12">
    <name type="scientific">Parafrankia irregularis</name>
    <dbReference type="NCBI Taxonomy" id="795642"/>
    <lineage>
        <taxon>Bacteria</taxon>
        <taxon>Bacillati</taxon>
        <taxon>Actinomycetota</taxon>
        <taxon>Actinomycetes</taxon>
        <taxon>Frankiales</taxon>
        <taxon>Frankiaceae</taxon>
        <taxon>Parafrankia</taxon>
    </lineage>
</organism>
<sequence length="328" mass="32594">MARVAVDLIGEGLPPEDLLDELATALDLDPRLALTVVAPTASVESALVASGVLSGGRCQVVNAARGVAAGPEALSEVRARRDSGVRVAARLVRDGQADAMVSVAPLEAVLAAARFTLGLVPGATRTAAAVVLGSVSSPVVLCDAGGSVDVTADELAQFALSGTRYATACHGVVRPRVGLLSARPALQDQLRRSAGDLLSSLGLHFVGPVTADRLRTGAGVDVVVTDGFTGDVVLAALGQRAASTWVGSDPASPPAVGSELQGGMIVLGVDGTAVQVGRPCAAGPGRAGDLSAAVGAAAGAVRAGLAGSVRDAMATLVERRRELAGLSR</sequence>
<dbReference type="PANTHER" id="PTHR30100">
    <property type="entry name" value="FATTY ACID/PHOSPHOLIPID SYNTHESIS PROTEIN PLSX"/>
    <property type="match status" value="1"/>
</dbReference>
<dbReference type="EMBL" id="FAOZ01000005">
    <property type="protein sequence ID" value="CUU55692.1"/>
    <property type="molecule type" value="Genomic_DNA"/>
</dbReference>
<dbReference type="GO" id="GO:0006633">
    <property type="term" value="P:fatty acid biosynthetic process"/>
    <property type="evidence" value="ECO:0007669"/>
    <property type="project" value="InterPro"/>
</dbReference>
<evidence type="ECO:0000256" key="9">
    <source>
        <dbReference type="ARBA" id="ARBA00024069"/>
    </source>
</evidence>
<keyword evidence="4" id="KW-0444">Lipid biosynthesis</keyword>
<comment type="catalytic activity">
    <reaction evidence="1">
        <text>a fatty acyl-[ACP] + phosphate = an acyl phosphate + holo-[ACP]</text>
        <dbReference type="Rhea" id="RHEA:42292"/>
        <dbReference type="Rhea" id="RHEA-COMP:9685"/>
        <dbReference type="Rhea" id="RHEA-COMP:14125"/>
        <dbReference type="ChEBI" id="CHEBI:43474"/>
        <dbReference type="ChEBI" id="CHEBI:59918"/>
        <dbReference type="ChEBI" id="CHEBI:64479"/>
        <dbReference type="ChEBI" id="CHEBI:138651"/>
        <dbReference type="EC" id="2.3.1.274"/>
    </reaction>
</comment>
<name>A0A0S4QLI9_9ACTN</name>
<dbReference type="EC" id="2.3.1.274" evidence="9"/>
<dbReference type="InterPro" id="IPR003664">
    <property type="entry name" value="FA_synthesis"/>
</dbReference>
<dbReference type="GO" id="GO:0008654">
    <property type="term" value="P:phospholipid biosynthetic process"/>
    <property type="evidence" value="ECO:0007669"/>
    <property type="project" value="UniProtKB-KW"/>
</dbReference>
<dbReference type="GO" id="GO:0043811">
    <property type="term" value="F:phosphate:acyl-[acyl carrier protein] acyltransferase activity"/>
    <property type="evidence" value="ECO:0007669"/>
    <property type="project" value="UniProtKB-EC"/>
</dbReference>
<evidence type="ECO:0000256" key="2">
    <source>
        <dbReference type="ARBA" id="ARBA00004496"/>
    </source>
</evidence>
<protein>
    <recommendedName>
        <fullName evidence="9">phosphate acyltransferase</fullName>
        <ecNumber evidence="9">2.3.1.274</ecNumber>
    </recommendedName>
</protein>
<dbReference type="Gene3D" id="3.40.718.10">
    <property type="entry name" value="Isopropylmalate Dehydrogenase"/>
    <property type="match status" value="1"/>
</dbReference>
<evidence type="ECO:0000313" key="11">
    <source>
        <dbReference type="EMBL" id="CUU55692.1"/>
    </source>
</evidence>
<keyword evidence="3" id="KW-0963">Cytoplasm</keyword>
<dbReference type="Proteomes" id="UP000198802">
    <property type="component" value="Unassembled WGS sequence"/>
</dbReference>
<keyword evidence="8" id="KW-1208">Phospholipid metabolism</keyword>
<dbReference type="RefSeq" id="WP_091274492.1">
    <property type="nucleotide sequence ID" value="NZ_FAOZ01000005.1"/>
</dbReference>
<dbReference type="PANTHER" id="PTHR30100:SF1">
    <property type="entry name" value="PHOSPHATE ACYLTRANSFERASE"/>
    <property type="match status" value="1"/>
</dbReference>
<dbReference type="InterPro" id="IPR012281">
    <property type="entry name" value="Phospholipid_synth_PlsX-like"/>
</dbReference>
<evidence type="ECO:0000256" key="1">
    <source>
        <dbReference type="ARBA" id="ARBA00001232"/>
    </source>
</evidence>
<keyword evidence="6" id="KW-0443">Lipid metabolism</keyword>
<accession>A0A0S4QLI9</accession>
<dbReference type="AlphaFoldDB" id="A0A0S4QLI9"/>
<gene>
    <name evidence="11" type="ORF">Ga0074812_105345</name>
</gene>
<dbReference type="Pfam" id="PF02504">
    <property type="entry name" value="FA_synthesis"/>
    <property type="match status" value="1"/>
</dbReference>
<keyword evidence="5 11" id="KW-0808">Transferase</keyword>